<keyword evidence="3" id="KW-1185">Reference proteome</keyword>
<name>A0A1H9PPP3_9ACTN</name>
<dbReference type="InterPro" id="IPR003772">
    <property type="entry name" value="YceD"/>
</dbReference>
<dbReference type="PANTHER" id="PTHR34374">
    <property type="entry name" value="LARGE RIBOSOMAL RNA SUBUNIT ACCUMULATION PROTEIN YCED HOMOLOG 1, CHLOROPLASTIC"/>
    <property type="match status" value="1"/>
</dbReference>
<sequence>MSSHLDARAPLVVDTHELTRSPGSVRALTRTVPAPADLHVELIGVPEGADVCLDLTLEAVVEGVLVTGTIDAPLEGECARCLDPVHENGHFTITELYNYPGRDAGDDEFFLDGELLDLEPVLRAAVVLDMPFTPLCRPDCAGLCPVCGARLNDEPEHVHAEPADPRWSRLGELGVEEDSGQPGDDPV</sequence>
<dbReference type="OrthoDB" id="9790372at2"/>
<feature type="compositionally biased region" description="Basic and acidic residues" evidence="1">
    <location>
        <begin position="157"/>
        <end position="169"/>
    </location>
</feature>
<dbReference type="STRING" id="64702.SAMN05443377_101186"/>
<gene>
    <name evidence="2" type="ORF">SAMN05443377_101186</name>
</gene>
<dbReference type="AlphaFoldDB" id="A0A1H9PPP3"/>
<reference evidence="2 3" key="1">
    <citation type="submission" date="2016-10" db="EMBL/GenBank/DDBJ databases">
        <authorList>
            <person name="de Groot N.N."/>
        </authorList>
    </citation>
    <scope>NUCLEOTIDE SEQUENCE [LARGE SCALE GENOMIC DNA]</scope>
    <source>
        <strain evidence="2 3">DSM 16859</strain>
    </source>
</reference>
<feature type="region of interest" description="Disordered" evidence="1">
    <location>
        <begin position="157"/>
        <end position="187"/>
    </location>
</feature>
<evidence type="ECO:0008006" key="4">
    <source>
        <dbReference type="Google" id="ProtNLM"/>
    </source>
</evidence>
<dbReference type="EMBL" id="FOGZ01000001">
    <property type="protein sequence ID" value="SER50137.1"/>
    <property type="molecule type" value="Genomic_DNA"/>
</dbReference>
<dbReference type="Proteomes" id="UP000198815">
    <property type="component" value="Unassembled WGS sequence"/>
</dbReference>
<dbReference type="PANTHER" id="PTHR34374:SF1">
    <property type="entry name" value="LARGE RIBOSOMAL RNA SUBUNIT ACCUMULATION PROTEIN YCED HOMOLOG 1, CHLOROPLASTIC"/>
    <property type="match status" value="1"/>
</dbReference>
<evidence type="ECO:0000256" key="1">
    <source>
        <dbReference type="SAM" id="MobiDB-lite"/>
    </source>
</evidence>
<dbReference type="RefSeq" id="WP_091966722.1">
    <property type="nucleotide sequence ID" value="NZ_FOGZ01000001.1"/>
</dbReference>
<evidence type="ECO:0000313" key="2">
    <source>
        <dbReference type="EMBL" id="SER50137.1"/>
    </source>
</evidence>
<protein>
    <recommendedName>
        <fullName evidence="4">Metal-binding protein</fullName>
    </recommendedName>
</protein>
<evidence type="ECO:0000313" key="3">
    <source>
        <dbReference type="Proteomes" id="UP000198815"/>
    </source>
</evidence>
<dbReference type="Pfam" id="PF02620">
    <property type="entry name" value="YceD"/>
    <property type="match status" value="1"/>
</dbReference>
<organism evidence="2 3">
    <name type="scientific">Propionibacterium cyclohexanicum</name>
    <dbReference type="NCBI Taxonomy" id="64702"/>
    <lineage>
        <taxon>Bacteria</taxon>
        <taxon>Bacillati</taxon>
        <taxon>Actinomycetota</taxon>
        <taxon>Actinomycetes</taxon>
        <taxon>Propionibacteriales</taxon>
        <taxon>Propionibacteriaceae</taxon>
        <taxon>Propionibacterium</taxon>
    </lineage>
</organism>
<accession>A0A1H9PPP3</accession>
<proteinExistence type="predicted"/>